<feature type="transmembrane region" description="Helical" evidence="7">
    <location>
        <begin position="318"/>
        <end position="342"/>
    </location>
</feature>
<sequence length="576" mass="65409">MLKSLFRFGSGSRSRPYWLSLVSCLLAIVLQISALGVPVIENPLEPPDTSTPQATLRSFIDNMNASHKVLMAAYQQYLNEPGFTASKSVREQEKVAEILFERSSRCLDLSKIPERLRRDAAIEKTLLLKEVLDRIKISDEMLAANQSANSKDISIWTIPRTEIEIAKVKEGERAEEFLFSPETISRASEFYKKVQELPYQPGATVGFYDFYRATPGSLLPPKWFHWLPNGLHRVYWDQTLWQWIAMVFLLILNASLSLFVFKKIQNKQENINPMYRKIFITTPALFSVFLTLFVAHVIDDQINITGGVLLFTISSLYFFVWLITAWIVFLFVNVIGELFINYISLKDSKMNVRIVNIFIEFISFIVSSIVFLFGIQQIGINLLPVIASLGLGGAALALASKTTLENIISGIILFLDKPVLSGEWCRFGDKSGKIESIGLRSIRLRGTNGELIYIPNSMFLDLDLINLSRFEKRLFNHQIGLSYETQSDQLETILNQCRSLLRNHTQLIQDSISVRLIGYSQSSIDLQIFVYVNTPDEEEFLSVQEELLIKIKQIVEDAGTSLAIAPIIPLNPQTLQ</sequence>
<reference evidence="10 11" key="1">
    <citation type="submission" date="2023-01" db="EMBL/GenBank/DDBJ databases">
        <title>Novel diversity within Roseofilum (Cyanobacteria; Desertifilaceae) from marine benthic mats with descriptions of four novel species.</title>
        <authorList>
            <person name="Wang Y."/>
            <person name="Berthold D.E."/>
            <person name="Hu J."/>
            <person name="Lefler F.W."/>
            <person name="Laughinghouse H.D. IV."/>
        </authorList>
    </citation>
    <scope>NUCLEOTIDE SEQUENCE [LARGE SCALE GENOMIC DNA]</scope>
    <source>
        <strain evidence="10 11">BLCC-M154</strain>
    </source>
</reference>
<dbReference type="EMBL" id="JAQOSP010000083">
    <property type="protein sequence ID" value="MDJ1170205.1"/>
    <property type="molecule type" value="Genomic_DNA"/>
</dbReference>
<dbReference type="InterPro" id="IPR049278">
    <property type="entry name" value="MS_channel_C"/>
</dbReference>
<evidence type="ECO:0000256" key="6">
    <source>
        <dbReference type="ARBA" id="ARBA00023136"/>
    </source>
</evidence>
<dbReference type="InterPro" id="IPR006685">
    <property type="entry name" value="MscS_channel_2nd"/>
</dbReference>
<dbReference type="SUPFAM" id="SSF82689">
    <property type="entry name" value="Mechanosensitive channel protein MscS (YggB), C-terminal domain"/>
    <property type="match status" value="1"/>
</dbReference>
<feature type="transmembrane region" description="Helical" evidence="7">
    <location>
        <begin position="279"/>
        <end position="298"/>
    </location>
</feature>
<dbReference type="SUPFAM" id="SSF50182">
    <property type="entry name" value="Sm-like ribonucleoproteins"/>
    <property type="match status" value="1"/>
</dbReference>
<feature type="transmembrane region" description="Helical" evidence="7">
    <location>
        <begin position="240"/>
        <end position="259"/>
    </location>
</feature>
<name>A0ABT7ATI2_9CYAN</name>
<keyword evidence="5 7" id="KW-1133">Transmembrane helix</keyword>
<dbReference type="InterPro" id="IPR010920">
    <property type="entry name" value="LSM_dom_sf"/>
</dbReference>
<dbReference type="PANTHER" id="PTHR30566:SF5">
    <property type="entry name" value="MECHANOSENSITIVE ION CHANNEL PROTEIN 1, MITOCHONDRIAL-RELATED"/>
    <property type="match status" value="1"/>
</dbReference>
<keyword evidence="4 7" id="KW-0812">Transmembrane</keyword>
<dbReference type="Proteomes" id="UP001235303">
    <property type="component" value="Unassembled WGS sequence"/>
</dbReference>
<evidence type="ECO:0000259" key="8">
    <source>
        <dbReference type="Pfam" id="PF00924"/>
    </source>
</evidence>
<comment type="subcellular location">
    <subcellularLocation>
        <location evidence="1">Cell membrane</location>
        <topology evidence="1">Multi-pass membrane protein</topology>
    </subcellularLocation>
</comment>
<dbReference type="PANTHER" id="PTHR30566">
    <property type="entry name" value="YNAI-RELATED MECHANOSENSITIVE ION CHANNEL"/>
    <property type="match status" value="1"/>
</dbReference>
<feature type="transmembrane region" description="Helical" evidence="7">
    <location>
        <begin position="354"/>
        <end position="375"/>
    </location>
</feature>
<dbReference type="InterPro" id="IPR011066">
    <property type="entry name" value="MscS_channel_C_sf"/>
</dbReference>
<accession>A0ABT7ATI2</accession>
<evidence type="ECO:0000256" key="2">
    <source>
        <dbReference type="ARBA" id="ARBA00008017"/>
    </source>
</evidence>
<keyword evidence="11" id="KW-1185">Reference proteome</keyword>
<evidence type="ECO:0000256" key="4">
    <source>
        <dbReference type="ARBA" id="ARBA00022692"/>
    </source>
</evidence>
<protein>
    <submittedName>
        <fullName evidence="10">Mechanosensitive ion channel</fullName>
    </submittedName>
</protein>
<evidence type="ECO:0000313" key="11">
    <source>
        <dbReference type="Proteomes" id="UP001235303"/>
    </source>
</evidence>
<keyword evidence="3" id="KW-1003">Cell membrane</keyword>
<dbReference type="InterPro" id="IPR023408">
    <property type="entry name" value="MscS_beta-dom_sf"/>
</dbReference>
<evidence type="ECO:0000259" key="9">
    <source>
        <dbReference type="Pfam" id="PF21082"/>
    </source>
</evidence>
<feature type="domain" description="Mechanosensitive ion channel MscS C-terminal" evidence="9">
    <location>
        <begin position="478"/>
        <end position="560"/>
    </location>
</feature>
<evidence type="ECO:0000256" key="7">
    <source>
        <dbReference type="SAM" id="Phobius"/>
    </source>
</evidence>
<evidence type="ECO:0000313" key="10">
    <source>
        <dbReference type="EMBL" id="MDJ1170205.1"/>
    </source>
</evidence>
<dbReference type="SUPFAM" id="SSF82861">
    <property type="entry name" value="Mechanosensitive channel protein MscS (YggB), transmembrane region"/>
    <property type="match status" value="1"/>
</dbReference>
<keyword evidence="6 7" id="KW-0472">Membrane</keyword>
<comment type="similarity">
    <text evidence="2">Belongs to the MscS (TC 1.A.23) family.</text>
</comment>
<feature type="domain" description="Mechanosensitive ion channel MscS" evidence="8">
    <location>
        <begin position="403"/>
        <end position="469"/>
    </location>
</feature>
<dbReference type="RefSeq" id="WP_283753962.1">
    <property type="nucleotide sequence ID" value="NZ_JAQOSP010000083.1"/>
</dbReference>
<dbReference type="Gene3D" id="3.30.70.100">
    <property type="match status" value="1"/>
</dbReference>
<comment type="caution">
    <text evidence="10">The sequence shown here is derived from an EMBL/GenBank/DDBJ whole genome shotgun (WGS) entry which is preliminary data.</text>
</comment>
<evidence type="ECO:0000256" key="3">
    <source>
        <dbReference type="ARBA" id="ARBA00022475"/>
    </source>
</evidence>
<dbReference type="InterPro" id="IPR011014">
    <property type="entry name" value="MscS_channel_TM-2"/>
</dbReference>
<dbReference type="Pfam" id="PF21082">
    <property type="entry name" value="MS_channel_3rd"/>
    <property type="match status" value="1"/>
</dbReference>
<dbReference type="Gene3D" id="1.10.287.1260">
    <property type="match status" value="1"/>
</dbReference>
<gene>
    <name evidence="10" type="ORF">PMG71_12265</name>
</gene>
<evidence type="ECO:0000256" key="1">
    <source>
        <dbReference type="ARBA" id="ARBA00004651"/>
    </source>
</evidence>
<evidence type="ECO:0000256" key="5">
    <source>
        <dbReference type="ARBA" id="ARBA00022989"/>
    </source>
</evidence>
<proteinExistence type="inferred from homology"/>
<feature type="transmembrane region" description="Helical" evidence="7">
    <location>
        <begin position="381"/>
        <end position="399"/>
    </location>
</feature>
<dbReference type="Gene3D" id="2.30.30.60">
    <property type="match status" value="1"/>
</dbReference>
<dbReference type="Pfam" id="PF00924">
    <property type="entry name" value="MS_channel_2nd"/>
    <property type="match status" value="1"/>
</dbReference>
<organism evidence="10 11">
    <name type="scientific">Roseofilum acuticapitatum BLCC-M154</name>
    <dbReference type="NCBI Taxonomy" id="3022444"/>
    <lineage>
        <taxon>Bacteria</taxon>
        <taxon>Bacillati</taxon>
        <taxon>Cyanobacteriota</taxon>
        <taxon>Cyanophyceae</taxon>
        <taxon>Desertifilales</taxon>
        <taxon>Desertifilaceae</taxon>
        <taxon>Roseofilum</taxon>
        <taxon>Roseofilum acuticapitatum</taxon>
    </lineage>
</organism>